<dbReference type="OrthoDB" id="2867208at2"/>
<sequence>MKKLFFVFTAAAVVLTSCTKDKGQSKAGIFKGPETTMHEGKAWTWVQLDKDGNPERVAISVNEDALNSMPTDDGSGGGHDHDNNTVLSFPSQAANIAFKHAWVNWNPAGHPPANIYTSPHFDFHFYTVSSAERETFLDPAKLAASVPAEYLPANYIGIDPVPTMGKHYVDVTSPELNGQPFTETFILGSYDAKINFYEPMITLEFLKATATYERAIPQPAKYQQNGYYPTKMRIQKAGQATNIILEGFVYRTAS</sequence>
<dbReference type="RefSeq" id="WP_129130560.1">
    <property type="nucleotide sequence ID" value="NZ_SDHW01000002.1"/>
</dbReference>
<accession>A0A4Q1CJ32</accession>
<dbReference type="PROSITE" id="PS51257">
    <property type="entry name" value="PROKAR_LIPOPROTEIN"/>
    <property type="match status" value="1"/>
</dbReference>
<comment type="caution">
    <text evidence="1">The sequence shown here is derived from an EMBL/GenBank/DDBJ whole genome shotgun (WGS) entry which is preliminary data.</text>
</comment>
<dbReference type="Proteomes" id="UP000290204">
    <property type="component" value="Unassembled WGS sequence"/>
</dbReference>
<dbReference type="AlphaFoldDB" id="A0A4Q1CJ32"/>
<name>A0A4Q1CJ32_9BACT</name>
<reference evidence="1 2" key="1">
    <citation type="submission" date="2019-01" db="EMBL/GenBank/DDBJ databases">
        <title>Lacibacter sp. strain TTM-7.</title>
        <authorList>
            <person name="Chen W.-M."/>
        </authorList>
    </citation>
    <scope>NUCLEOTIDE SEQUENCE [LARGE SCALE GENOMIC DNA]</scope>
    <source>
        <strain evidence="1 2">TTM-7</strain>
    </source>
</reference>
<keyword evidence="2" id="KW-1185">Reference proteome</keyword>
<dbReference type="CDD" id="cd11669">
    <property type="entry name" value="TTHB210-like"/>
    <property type="match status" value="1"/>
</dbReference>
<evidence type="ECO:0000313" key="1">
    <source>
        <dbReference type="EMBL" id="RXK60599.1"/>
    </source>
</evidence>
<evidence type="ECO:0000313" key="2">
    <source>
        <dbReference type="Proteomes" id="UP000290204"/>
    </source>
</evidence>
<dbReference type="EMBL" id="SDHW01000002">
    <property type="protein sequence ID" value="RXK60599.1"/>
    <property type="molecule type" value="Genomic_DNA"/>
</dbReference>
<gene>
    <name evidence="1" type="ORF">ESA94_09035</name>
</gene>
<protein>
    <submittedName>
        <fullName evidence="1">Uncharacterized protein</fullName>
    </submittedName>
</protein>
<organism evidence="1 2">
    <name type="scientific">Lacibacter luteus</name>
    <dbReference type="NCBI Taxonomy" id="2508719"/>
    <lineage>
        <taxon>Bacteria</taxon>
        <taxon>Pseudomonadati</taxon>
        <taxon>Bacteroidota</taxon>
        <taxon>Chitinophagia</taxon>
        <taxon>Chitinophagales</taxon>
        <taxon>Chitinophagaceae</taxon>
        <taxon>Lacibacter</taxon>
    </lineage>
</organism>
<dbReference type="InterPro" id="IPR033786">
    <property type="entry name" value="TTHB210-like"/>
</dbReference>
<proteinExistence type="predicted"/>